<protein>
    <submittedName>
        <fullName evidence="1">Nucleotidyltransferase family protein</fullName>
    </submittedName>
</protein>
<dbReference type="AlphaFoldDB" id="A0AAE4ZAL2"/>
<accession>A0AAE4ZAL2</accession>
<proteinExistence type="predicted"/>
<evidence type="ECO:0000313" key="1">
    <source>
        <dbReference type="EMBL" id="NIR73885.1"/>
    </source>
</evidence>
<dbReference type="EMBL" id="JAACAK010000017">
    <property type="protein sequence ID" value="NIR73885.1"/>
    <property type="molecule type" value="Genomic_DNA"/>
</dbReference>
<reference evidence="1 2" key="1">
    <citation type="submission" date="2020-01" db="EMBL/GenBank/DDBJ databases">
        <title>Genomes assembled from Gulf of Kutch pelagic sediment metagenomes.</title>
        <authorList>
            <person name="Chandrashekar M."/>
            <person name="Mahajan M.S."/>
            <person name="Dave K.J."/>
            <person name="Vatsa P."/>
            <person name="Nathani N.M."/>
        </authorList>
    </citation>
    <scope>NUCLEOTIDE SEQUENCE [LARGE SCALE GENOMIC DNA]</scope>
    <source>
        <strain evidence="1">KS3-K002</strain>
    </source>
</reference>
<sequence length="389" mass="42345">MAPETVGGPRWLEPALQVVRARYFGGPQPEERGDDAWLRAIAAARTERLGPVLSEAASHLGVELPRSGWAALAADRLANEERYAAQLEALDDLGPRIEGRGVPAAIIKGPALARHYPVAAVREAADIDLLVPSDALSAAEACLNECGFRRWSSGGRPATRYAVTYARAADGGLQVAVDLHPRWHEIRIEPDGETARIGGREATLGRTGLGQIRWRVLPPAAELYLASAHAILSSLRTISVYLDLAVLMHAAGSEAVDWAAATARETGRDRHLRHATTLAAELFGLEMAWELRSRPARLGVPTGLRLGHVAPGARFLPSSLLMELVLRRGWKRKLDFVRWVLGHRGRTARAARAAPEDGARRWLGKLAGLRWLKGSLLRYRRPGSTALRS</sequence>
<evidence type="ECO:0000313" key="2">
    <source>
        <dbReference type="Proteomes" id="UP000702544"/>
    </source>
</evidence>
<name>A0AAE4ZAL2_9BACT</name>
<dbReference type="Proteomes" id="UP000702544">
    <property type="component" value="Unassembled WGS sequence"/>
</dbReference>
<gene>
    <name evidence="1" type="ORF">GWO12_02035</name>
</gene>
<comment type="caution">
    <text evidence="1">The sequence shown here is derived from an EMBL/GenBank/DDBJ whole genome shotgun (WGS) entry which is preliminary data.</text>
</comment>
<dbReference type="Gene3D" id="3.30.460.40">
    <property type="match status" value="1"/>
</dbReference>
<dbReference type="Pfam" id="PF14907">
    <property type="entry name" value="NTP_transf_5"/>
    <property type="match status" value="1"/>
</dbReference>
<organism evidence="1 2">
    <name type="scientific">Candidatus Kutchimonas denitrificans</name>
    <dbReference type="NCBI Taxonomy" id="3056748"/>
    <lineage>
        <taxon>Bacteria</taxon>
        <taxon>Pseudomonadati</taxon>
        <taxon>Gemmatimonadota</taxon>
        <taxon>Gemmatimonadia</taxon>
        <taxon>Candidatus Palauibacterales</taxon>
        <taxon>Candidatus Palauibacteraceae</taxon>
        <taxon>Candidatus Kutchimonas</taxon>
    </lineage>
</organism>
<dbReference type="InterPro" id="IPR039498">
    <property type="entry name" value="NTP_transf_5"/>
</dbReference>